<evidence type="ECO:0000313" key="4">
    <source>
        <dbReference type="EMBL" id="OUR94845.1"/>
    </source>
</evidence>
<dbReference type="PANTHER" id="PTHR38478:SF1">
    <property type="entry name" value="ZINC DEPENDENT METALLOPROTEASE DOMAIN LIPOPROTEIN"/>
    <property type="match status" value="1"/>
</dbReference>
<reference evidence="5" key="1">
    <citation type="journal article" date="2017" name="Proc. Natl. Acad. Sci. U.S.A.">
        <title>Simulation of Deepwater Horizon oil plume reveals substrate specialization within a complex community of hydrocarbon-degraders.</title>
        <authorList>
            <person name="Hu P."/>
            <person name="Dubinsky E.A."/>
            <person name="Probst A.J."/>
            <person name="Wang J."/>
            <person name="Sieber C.M.K."/>
            <person name="Tom L.M."/>
            <person name="Gardinali P."/>
            <person name="Banfield J.F."/>
            <person name="Atlas R.M."/>
            <person name="Andersen G.L."/>
        </authorList>
    </citation>
    <scope>NUCLEOTIDE SEQUENCE [LARGE SCALE GENOMIC DNA]</scope>
</reference>
<dbReference type="InterPro" id="IPR024079">
    <property type="entry name" value="MetalloPept_cat_dom_sf"/>
</dbReference>
<gene>
    <name evidence="4" type="ORF">A9Q84_17205</name>
</gene>
<dbReference type="PROSITE" id="PS51257">
    <property type="entry name" value="PROKAR_LIPOPROTEIN"/>
    <property type="match status" value="1"/>
</dbReference>
<feature type="signal peptide" evidence="2">
    <location>
        <begin position="1"/>
        <end position="22"/>
    </location>
</feature>
<name>A0A1Y5F929_9BACT</name>
<dbReference type="Gene3D" id="3.40.390.10">
    <property type="entry name" value="Collagenase (Catalytic Domain)"/>
    <property type="match status" value="1"/>
</dbReference>
<feature type="region of interest" description="Disordered" evidence="1">
    <location>
        <begin position="813"/>
        <end position="838"/>
    </location>
</feature>
<accession>A0A1Y5F929</accession>
<dbReference type="InterPro" id="IPR032534">
    <property type="entry name" value="EcxA_zinc-bd"/>
</dbReference>
<evidence type="ECO:0000256" key="1">
    <source>
        <dbReference type="SAM" id="MobiDB-lite"/>
    </source>
</evidence>
<dbReference type="GO" id="GO:0008237">
    <property type="term" value="F:metallopeptidase activity"/>
    <property type="evidence" value="ECO:0007669"/>
    <property type="project" value="InterPro"/>
</dbReference>
<evidence type="ECO:0000313" key="5">
    <source>
        <dbReference type="Proteomes" id="UP000196531"/>
    </source>
</evidence>
<keyword evidence="2" id="KW-0732">Signal</keyword>
<feature type="compositionally biased region" description="Low complexity" evidence="1">
    <location>
        <begin position="1556"/>
        <end position="1569"/>
    </location>
</feature>
<feature type="chain" id="PRO_5013368574" description="EcxA zinc-binding domain-containing protein" evidence="2">
    <location>
        <begin position="23"/>
        <end position="1836"/>
    </location>
</feature>
<evidence type="ECO:0000256" key="2">
    <source>
        <dbReference type="SAM" id="SignalP"/>
    </source>
</evidence>
<comment type="caution">
    <text evidence="4">The sequence shown here is derived from an EMBL/GenBank/DDBJ whole genome shotgun (WGS) entry which is preliminary data.</text>
</comment>
<dbReference type="PANTHER" id="PTHR38478">
    <property type="entry name" value="PEPTIDASE M1A AND M12B"/>
    <property type="match status" value="1"/>
</dbReference>
<dbReference type="Pfam" id="PF16313">
    <property type="entry name" value="DUF4953"/>
    <property type="match status" value="1"/>
</dbReference>
<organism evidence="4 5">
    <name type="scientific">Halobacteriovorax marinus</name>
    <dbReference type="NCBI Taxonomy" id="97084"/>
    <lineage>
        <taxon>Bacteria</taxon>
        <taxon>Pseudomonadati</taxon>
        <taxon>Bdellovibrionota</taxon>
        <taxon>Bacteriovoracia</taxon>
        <taxon>Bacteriovoracales</taxon>
        <taxon>Halobacteriovoraceae</taxon>
        <taxon>Halobacteriovorax</taxon>
    </lineage>
</organism>
<dbReference type="SUPFAM" id="SSF55486">
    <property type="entry name" value="Metalloproteases ('zincins'), catalytic domain"/>
    <property type="match status" value="1"/>
</dbReference>
<dbReference type="Proteomes" id="UP000196531">
    <property type="component" value="Unassembled WGS sequence"/>
</dbReference>
<feature type="region of interest" description="Disordered" evidence="1">
    <location>
        <begin position="1554"/>
        <end position="1578"/>
    </location>
</feature>
<dbReference type="EMBL" id="MAAO01000010">
    <property type="protein sequence ID" value="OUR94845.1"/>
    <property type="molecule type" value="Genomic_DNA"/>
</dbReference>
<evidence type="ECO:0000259" key="3">
    <source>
        <dbReference type="Pfam" id="PF16313"/>
    </source>
</evidence>
<proteinExistence type="predicted"/>
<feature type="domain" description="EcxA zinc-binding" evidence="3">
    <location>
        <begin position="997"/>
        <end position="1070"/>
    </location>
</feature>
<sequence length="1836" mass="206146">MANKKNLMINLALVALIAASCAKKLPDEHSDAVKDNTYPKELFSQSVVVTVDGDQSNILAVEAEEAISGIWALNSKKVRKVVSVEGNELLARFVKDLELESTTPGQKIKINFKLTKNNVIGFVDEENISTVSEHSRRLLEKGRGVPVFQFGGVSWGILERQLNSNDEATRHIDFDETEDRKSATHIKVSTKSGNFEYGGLRTTDLVSKNDIFLINQLNAKYFSLDQVKALSPKHDVLNEENSSIANANILKAYLTTDNIYFHTVVNKETLSVEERKKLNQGIYKNVLKRCSKEDKQKFAFSAKLKDCVTKAIYKKSLTLKTQKRDEDEINSGEYLATVTLEDSKDGAKTLLAEIDHTNQLEAFTSTNVSEIHKDFDGKTLLKVGLLAGKEFFYRKVLIDAPNTFEVTFSGTATDVVIVKMGFEEGEVSLKRSRNILGKDGETNAEEESLLTFPAKYYKLVKEIDGRTLLTPKYIEVKHNEPGAVAAVDFSQNGLTNDLYSILDSYYKACFNGTTETKITDVFNGNRDGKYMLNLTVNTKRGINQRMCGSDSEAGDHRNMKFKERISLMEYKKGEETTDLNIPFDVQKKLGFGFFTDRKLQKIGFNQDTGSEKSNVYLPSRFDIKGCKQITYVMAGIPLENGDKNNGTTDLRKRLISSSNKVINDLNKGFKKALAGTPLDRSKCSNTGKYLPVLKLAIEKDASIAGTTLQMCRDYETKGKTANCKKLVLPVVEKREMGDLDRNYIYYMQKSTSYPILGLGGAHNNPQNGDVVSASVYQYGGNMKNSIDWMIDSYKAHMKWAKLTEPTKALIKAAEADATETESVETEGSTASANEDKVNEAQRNAAARMKDIRSKKLLTSFTNTISIKDRLLLDFKDRMVEAGGQKKITEEFETLLTAKKLFKEAMLYQELLENASSPEKIESIILKHKNPTAFKKREFLENIQWKQDGDKKVKRNICLKSKDTALISSIITKLHKGYNIVEISKSKHGMNKILIDTWRPTLAHEIGHNIGLRHNFIASYDKYNHKFDEKDSSKRNYSSVMDYMIDDHITYDGLGPYDVHAIRAGYTGLLELNPTSPAADFAKTEIEGKKFIHVNTVKALLGLDVWINIDDEKVKEIGLKKYAFCSDMEAYYGLTPTCQRHDWGTSPEEIVDYTITSTEAIYSEANLVGDSKSFSASRQGRIFSNYSRLRSFNEEFLYKRFKEAPLFFDYSMLREEDLSKFDIETRKFIEEDRSYIAAIFKTFDYLESKVRQPGLSANVKDKSSLRRYVPLTTKETITETNEEGVEVTNEYNVTRLIQTKSIETISLDGLGQRNKVKGVDIERIIALIFLTQKEGVTQKHQINSLDFPYYLLSDDLAARIEKLEAELLLGELTPATMIDGKMVELEAPFTTRITDFLQTYSAITSTMYLDVEDLDSETNIGRKFRILSERSSEAPSDVAFQEAKGDKFFYPSAEDATVAIQMIEKANELNALIKNGVSKSIEEIVKLEKDQGEETLFATDDTALIKNINGQIVGNPGLVQIYNLSKADQLKQIAEVKASILKLIGVEAPVEVETETPVEVTEAPADATETPTEETETPVEVTVVEAEEETEPVEAEEEVELTEEQEAVALEEALGQYNLFTIIAVNKELVSKVELDAVKTELVTPYIEVQKEVFNYNMKKQGITTLEQLAPGQPPVEVPLNMETINSTIGLAKQVADVSKQVLEVNLPLPFLGETQATMNAEIAILVKRECIEGCKTEEEKEIATNNALMQRRLIAFEKLKGYLTTIAKSSPIKAIIIDSADTDVEVTQPFMKAFLGFTTPSEKLSVSPGINITTVRNDTVNNIKFLERLYFMSNNK</sequence>
<protein>
    <recommendedName>
        <fullName evidence="3">EcxA zinc-binding domain-containing protein</fullName>
    </recommendedName>
</protein>